<dbReference type="OrthoDB" id="9816297at2"/>
<dbReference type="InterPro" id="IPR027417">
    <property type="entry name" value="P-loop_NTPase"/>
</dbReference>
<gene>
    <name evidence="3" type="ORF">SE18_26610</name>
</gene>
<keyword evidence="4" id="KW-1185">Reference proteome</keyword>
<keyword evidence="1" id="KW-0547">Nucleotide-binding</keyword>
<dbReference type="Proteomes" id="UP000050277">
    <property type="component" value="Unassembled WGS sequence"/>
</dbReference>
<dbReference type="PANTHER" id="PTHR43384">
    <property type="entry name" value="SEPTUM SITE-DETERMINING PROTEIN MIND HOMOLOG, CHLOROPLASTIC-RELATED"/>
    <property type="match status" value="1"/>
</dbReference>
<accession>A0A0P6XVY8</accession>
<dbReference type="Pfam" id="PF10609">
    <property type="entry name" value="ParA"/>
    <property type="match status" value="1"/>
</dbReference>
<evidence type="ECO:0000313" key="4">
    <source>
        <dbReference type="Proteomes" id="UP000050277"/>
    </source>
</evidence>
<dbReference type="InterPro" id="IPR050625">
    <property type="entry name" value="ParA/MinD_ATPase"/>
</dbReference>
<sequence>MSKILSIHSFRGGTGKSNTTANLASLIAATGRRVGVIDTDIMSPGIHVLFGLDDASMKYSLNDYLWGKCEIKQAAYDVSSKVKGLNAGQIFLIPSSIKAGEIARVLREGYDVGLLNDGFHRLVEELKLDVLLIDTHPGLNEETLLSIAISDALIIILRPDSQDYQGTGVTVDVAHKLDVPQLFLLVNKVPTSFNFAEVKARVEKTYNAEVAAVLPHSDEMMTLASSGIFALQYPDHPLTQSLRAVANRLV</sequence>
<dbReference type="InterPro" id="IPR033756">
    <property type="entry name" value="YlxH/NBP35"/>
</dbReference>
<comment type="caution">
    <text evidence="3">The sequence shown here is derived from an EMBL/GenBank/DDBJ whole genome shotgun (WGS) entry which is preliminary data.</text>
</comment>
<dbReference type="GO" id="GO:0005524">
    <property type="term" value="F:ATP binding"/>
    <property type="evidence" value="ECO:0007669"/>
    <property type="project" value="TreeGrafter"/>
</dbReference>
<keyword evidence="2" id="KW-0067">ATP-binding</keyword>
<dbReference type="EMBL" id="LGKP01000046">
    <property type="protein sequence ID" value="KPL79516.1"/>
    <property type="molecule type" value="Genomic_DNA"/>
</dbReference>
<dbReference type="GO" id="GO:0009898">
    <property type="term" value="C:cytoplasmic side of plasma membrane"/>
    <property type="evidence" value="ECO:0007669"/>
    <property type="project" value="TreeGrafter"/>
</dbReference>
<evidence type="ECO:0000256" key="2">
    <source>
        <dbReference type="ARBA" id="ARBA00022840"/>
    </source>
</evidence>
<dbReference type="Gene3D" id="3.40.50.300">
    <property type="entry name" value="P-loop containing nucleotide triphosphate hydrolases"/>
    <property type="match status" value="1"/>
</dbReference>
<protein>
    <submittedName>
        <fullName evidence="3">CDP-3, 6-dideoxy-D-glycero-L-glycero-4-hexulose-4-reductase</fullName>
    </submittedName>
</protein>
<evidence type="ECO:0000256" key="1">
    <source>
        <dbReference type="ARBA" id="ARBA00022741"/>
    </source>
</evidence>
<dbReference type="GO" id="GO:0051782">
    <property type="term" value="P:negative regulation of cell division"/>
    <property type="evidence" value="ECO:0007669"/>
    <property type="project" value="TreeGrafter"/>
</dbReference>
<dbReference type="SUPFAM" id="SSF52540">
    <property type="entry name" value="P-loop containing nucleoside triphosphate hydrolases"/>
    <property type="match status" value="1"/>
</dbReference>
<organism evidence="3 4">
    <name type="scientific">Herpetosiphon geysericola</name>
    <dbReference type="NCBI Taxonomy" id="70996"/>
    <lineage>
        <taxon>Bacteria</taxon>
        <taxon>Bacillati</taxon>
        <taxon>Chloroflexota</taxon>
        <taxon>Chloroflexia</taxon>
        <taxon>Herpetosiphonales</taxon>
        <taxon>Herpetosiphonaceae</taxon>
        <taxon>Herpetosiphon</taxon>
    </lineage>
</organism>
<dbReference type="GO" id="GO:0005829">
    <property type="term" value="C:cytosol"/>
    <property type="evidence" value="ECO:0007669"/>
    <property type="project" value="TreeGrafter"/>
</dbReference>
<name>A0A0P6XVY8_9CHLR</name>
<proteinExistence type="predicted"/>
<dbReference type="RefSeq" id="WP_054537499.1">
    <property type="nucleotide sequence ID" value="NZ_LGKP01000046.1"/>
</dbReference>
<dbReference type="STRING" id="70996.SE18_26610"/>
<reference evidence="3 4" key="1">
    <citation type="submission" date="2015-07" db="EMBL/GenBank/DDBJ databases">
        <title>Whole genome sequence of Herpetosiphon geysericola DSM 7119.</title>
        <authorList>
            <person name="Hemp J."/>
            <person name="Ward L.M."/>
            <person name="Pace L.A."/>
            <person name="Fischer W.W."/>
        </authorList>
    </citation>
    <scope>NUCLEOTIDE SEQUENCE [LARGE SCALE GENOMIC DNA]</scope>
    <source>
        <strain evidence="3 4">DSM 7119</strain>
    </source>
</reference>
<dbReference type="AlphaFoldDB" id="A0A0P6XVY8"/>
<dbReference type="PATRIC" id="fig|70996.4.peg.1854"/>
<dbReference type="GO" id="GO:0016887">
    <property type="term" value="F:ATP hydrolysis activity"/>
    <property type="evidence" value="ECO:0007669"/>
    <property type="project" value="TreeGrafter"/>
</dbReference>
<dbReference type="PANTHER" id="PTHR43384:SF10">
    <property type="entry name" value="ATPASE INVOLVED IN CHROMOSOME PARTITIONING, PARA_MIND FAMILY"/>
    <property type="match status" value="1"/>
</dbReference>
<evidence type="ECO:0000313" key="3">
    <source>
        <dbReference type="EMBL" id="KPL79516.1"/>
    </source>
</evidence>